<evidence type="ECO:0000313" key="10">
    <source>
        <dbReference type="EMBL" id="CBY30395.1"/>
    </source>
</evidence>
<dbReference type="EMBL" id="FN654275">
    <property type="protein sequence ID" value="CBY30395.1"/>
    <property type="molecule type" value="Genomic_DNA"/>
</dbReference>
<dbReference type="InterPro" id="IPR008428">
    <property type="entry name" value="Chond_GalNAc"/>
</dbReference>
<keyword evidence="5 9" id="KW-0735">Signal-anchor</keyword>
<evidence type="ECO:0000256" key="8">
    <source>
        <dbReference type="ARBA" id="ARBA00023136"/>
    </source>
</evidence>
<dbReference type="PANTHER" id="PTHR12369:SF11">
    <property type="entry name" value="HEXOSYLTRANSFERASE"/>
    <property type="match status" value="1"/>
</dbReference>
<dbReference type="AlphaFoldDB" id="E4Y3Z7"/>
<dbReference type="PANTHER" id="PTHR12369">
    <property type="entry name" value="CHONDROITIN SYNTHASE"/>
    <property type="match status" value="1"/>
</dbReference>
<accession>E4Y3Z7</accession>
<evidence type="ECO:0000256" key="2">
    <source>
        <dbReference type="ARBA" id="ARBA00009239"/>
    </source>
</evidence>
<evidence type="ECO:0000256" key="7">
    <source>
        <dbReference type="ARBA" id="ARBA00023034"/>
    </source>
</evidence>
<reference evidence="10" key="1">
    <citation type="journal article" date="2010" name="Science">
        <title>Plasticity of animal genome architecture unmasked by rapid evolution of a pelagic tunicate.</title>
        <authorList>
            <person name="Denoeud F."/>
            <person name="Henriet S."/>
            <person name="Mungpakdee S."/>
            <person name="Aury J.M."/>
            <person name="Da Silva C."/>
            <person name="Brinkmann H."/>
            <person name="Mikhaleva J."/>
            <person name="Olsen L.C."/>
            <person name="Jubin C."/>
            <person name="Canestro C."/>
            <person name="Bouquet J.M."/>
            <person name="Danks G."/>
            <person name="Poulain J."/>
            <person name="Campsteijn C."/>
            <person name="Adamski M."/>
            <person name="Cross I."/>
            <person name="Yadetie F."/>
            <person name="Muffato M."/>
            <person name="Louis A."/>
            <person name="Butcher S."/>
            <person name="Tsagkogeorga G."/>
            <person name="Konrad A."/>
            <person name="Singh S."/>
            <person name="Jensen M.F."/>
            <person name="Cong E.H."/>
            <person name="Eikeseth-Otteraa H."/>
            <person name="Noel B."/>
            <person name="Anthouard V."/>
            <person name="Porcel B.M."/>
            <person name="Kachouri-Lafond R."/>
            <person name="Nishino A."/>
            <person name="Ugolini M."/>
            <person name="Chourrout P."/>
            <person name="Nishida H."/>
            <person name="Aasland R."/>
            <person name="Huzurbazar S."/>
            <person name="Westhof E."/>
            <person name="Delsuc F."/>
            <person name="Lehrach H."/>
            <person name="Reinhardt R."/>
            <person name="Weissenbach J."/>
            <person name="Roy S.W."/>
            <person name="Artiguenave F."/>
            <person name="Postlethwait J.H."/>
            <person name="Manak J.R."/>
            <person name="Thompson E.M."/>
            <person name="Jaillon O."/>
            <person name="Du Pasquier L."/>
            <person name="Boudinot P."/>
            <person name="Liberles D.A."/>
            <person name="Volff J.N."/>
            <person name="Philippe H."/>
            <person name="Lenhard B."/>
            <person name="Roest Crollius H."/>
            <person name="Wincker P."/>
            <person name="Chourrout D."/>
        </authorList>
    </citation>
    <scope>NUCLEOTIDE SEQUENCE [LARGE SCALE GENOMIC DNA]</scope>
</reference>
<gene>
    <name evidence="10" type="ORF">GSOID_T00018261001</name>
</gene>
<keyword evidence="6" id="KW-1133">Transmembrane helix</keyword>
<evidence type="ECO:0000256" key="4">
    <source>
        <dbReference type="ARBA" id="ARBA00022692"/>
    </source>
</evidence>
<keyword evidence="4" id="KW-0812">Transmembrane</keyword>
<dbReference type="Gene3D" id="3.90.550.50">
    <property type="match status" value="1"/>
</dbReference>
<evidence type="ECO:0000256" key="9">
    <source>
        <dbReference type="RuleBase" id="RU364016"/>
    </source>
</evidence>
<name>E4Y3Z7_OIKDI</name>
<evidence type="ECO:0000256" key="6">
    <source>
        <dbReference type="ARBA" id="ARBA00022989"/>
    </source>
</evidence>
<dbReference type="InterPro" id="IPR051227">
    <property type="entry name" value="CS_glycosyltransferase"/>
</dbReference>
<dbReference type="Proteomes" id="UP000011014">
    <property type="component" value="Unassembled WGS sequence"/>
</dbReference>
<protein>
    <recommendedName>
        <fullName evidence="9">Hexosyltransferase</fullName>
        <ecNumber evidence="9">2.4.1.-</ecNumber>
    </recommendedName>
</protein>
<evidence type="ECO:0000256" key="3">
    <source>
        <dbReference type="ARBA" id="ARBA00022679"/>
    </source>
</evidence>
<comment type="similarity">
    <text evidence="2 9">Belongs to the chondroitin N-acetylgalactosaminyltransferase family.</text>
</comment>
<keyword evidence="8" id="KW-0472">Membrane</keyword>
<keyword evidence="7 9" id="KW-0333">Golgi apparatus</keyword>
<evidence type="ECO:0000256" key="5">
    <source>
        <dbReference type="ARBA" id="ARBA00022968"/>
    </source>
</evidence>
<comment type="subcellular location">
    <subcellularLocation>
        <location evidence="1 9">Golgi apparatus</location>
        <location evidence="1 9">Golgi stack membrane</location>
        <topology evidence="1 9">Single-pass type II membrane protein</topology>
    </subcellularLocation>
</comment>
<dbReference type="EC" id="2.4.1.-" evidence="9"/>
<evidence type="ECO:0000256" key="1">
    <source>
        <dbReference type="ARBA" id="ARBA00004447"/>
    </source>
</evidence>
<organism evidence="10">
    <name type="scientific">Oikopleura dioica</name>
    <name type="common">Tunicate</name>
    <dbReference type="NCBI Taxonomy" id="34765"/>
    <lineage>
        <taxon>Eukaryota</taxon>
        <taxon>Metazoa</taxon>
        <taxon>Chordata</taxon>
        <taxon>Tunicata</taxon>
        <taxon>Appendicularia</taxon>
        <taxon>Copelata</taxon>
        <taxon>Oikopleuridae</taxon>
        <taxon>Oikopleura</taxon>
    </lineage>
</organism>
<dbReference type="Pfam" id="PF05679">
    <property type="entry name" value="CHGN"/>
    <property type="match status" value="1"/>
</dbReference>
<dbReference type="GO" id="GO:0032580">
    <property type="term" value="C:Golgi cisterna membrane"/>
    <property type="evidence" value="ECO:0007669"/>
    <property type="project" value="UniProtKB-SubCell"/>
</dbReference>
<proteinExistence type="inferred from homology"/>
<keyword evidence="3 9" id="KW-0808">Transferase</keyword>
<sequence>MKRKATLDFFIALGIGFLIGDIIQASLKQKRCLPEIIHARLKSKLIFEPSNINNQEPPEVSFGKSHGSYDAVSEYNDFVQIKQQATTKIKKRAIKDTWLQEIDPNIATVRFISSPVPGFPTLTLPDVDDYAYPPQKKSFKLYAYFNSIADDYDFFIRVDDDLHLQFDLLINFLSNIDPDVPRYIGGTGFGRNADDYIPHGKAFCMGGSGVIFSHKLIRNMRPYLTTCIKVCYFQHEDVEVGRCIWTHLDIDCTKSYETNAILHQNWKKHVNPGEIGYKNDIDAKTDLDDKILKSAITLHAVKNPVSQISVRMRILQHRAEVMFNKTLEHEKTMPGRFDRGQMNECIWDFIKNIDTKYTTSQFTLDSIPQLKLVEPALSGNGQMLFSTL</sequence>
<dbReference type="GO" id="GO:0047238">
    <property type="term" value="F:glucuronosyl-N-acetylgalactosaminyl-proteoglycan 4-beta-N-acetylgalactosaminyltransferase activity"/>
    <property type="evidence" value="ECO:0007669"/>
    <property type="project" value="TreeGrafter"/>
</dbReference>